<sequence length="138" mass="15169">MADAFGERPPEEEMSRLEQRMDMFYEALQIVEALTEPLPKLQEEMAEIGIHMGEVQGSGSVRQLENLLLRQADLLQRNPHPPPRFDAGQQRFPDLRRLGPNIRPVSPPPPPSTPAIRAGIHAGDTTAAEDGLNTGEGG</sequence>
<protein>
    <submittedName>
        <fullName evidence="2">Uncharacterized protein</fullName>
    </submittedName>
</protein>
<gene>
    <name evidence="2" type="ORF">L484_014316</name>
</gene>
<accession>W9RK36</accession>
<name>W9RK36_9ROSA</name>
<keyword evidence="3" id="KW-1185">Reference proteome</keyword>
<reference evidence="3" key="1">
    <citation type="submission" date="2013-01" db="EMBL/GenBank/DDBJ databases">
        <title>Draft Genome Sequence of a Mulberry Tree, Morus notabilis C.K. Schneid.</title>
        <authorList>
            <person name="He N."/>
            <person name="Zhao S."/>
        </authorList>
    </citation>
    <scope>NUCLEOTIDE SEQUENCE</scope>
</reference>
<evidence type="ECO:0000256" key="1">
    <source>
        <dbReference type="SAM" id="MobiDB-lite"/>
    </source>
</evidence>
<organism evidence="2 3">
    <name type="scientific">Morus notabilis</name>
    <dbReference type="NCBI Taxonomy" id="981085"/>
    <lineage>
        <taxon>Eukaryota</taxon>
        <taxon>Viridiplantae</taxon>
        <taxon>Streptophyta</taxon>
        <taxon>Embryophyta</taxon>
        <taxon>Tracheophyta</taxon>
        <taxon>Spermatophyta</taxon>
        <taxon>Magnoliopsida</taxon>
        <taxon>eudicotyledons</taxon>
        <taxon>Gunneridae</taxon>
        <taxon>Pentapetalae</taxon>
        <taxon>rosids</taxon>
        <taxon>fabids</taxon>
        <taxon>Rosales</taxon>
        <taxon>Moraceae</taxon>
        <taxon>Moreae</taxon>
        <taxon>Morus</taxon>
    </lineage>
</organism>
<dbReference type="EMBL" id="KE344844">
    <property type="protein sequence ID" value="EXB81508.1"/>
    <property type="molecule type" value="Genomic_DNA"/>
</dbReference>
<evidence type="ECO:0000313" key="2">
    <source>
        <dbReference type="EMBL" id="EXB81508.1"/>
    </source>
</evidence>
<dbReference type="AlphaFoldDB" id="W9RK36"/>
<feature type="region of interest" description="Disordered" evidence="1">
    <location>
        <begin position="76"/>
        <end position="138"/>
    </location>
</feature>
<proteinExistence type="predicted"/>
<dbReference type="Proteomes" id="UP000030645">
    <property type="component" value="Unassembled WGS sequence"/>
</dbReference>
<evidence type="ECO:0000313" key="3">
    <source>
        <dbReference type="Proteomes" id="UP000030645"/>
    </source>
</evidence>